<proteinExistence type="inferred from homology"/>
<dbReference type="GO" id="GO:0003884">
    <property type="term" value="F:D-amino-acid oxidase activity"/>
    <property type="evidence" value="ECO:0007669"/>
    <property type="project" value="UniProtKB-EC"/>
</dbReference>
<dbReference type="SUPFAM" id="SSF54373">
    <property type="entry name" value="FAD-linked reductases, C-terminal domain"/>
    <property type="match status" value="1"/>
</dbReference>
<dbReference type="Gene3D" id="3.30.9.10">
    <property type="entry name" value="D-Amino Acid Oxidase, subunit A, domain 2"/>
    <property type="match status" value="1"/>
</dbReference>
<evidence type="ECO:0000313" key="11">
    <source>
        <dbReference type="EMBL" id="CAF9940385.1"/>
    </source>
</evidence>
<protein>
    <recommendedName>
        <fullName evidence="8">D-amino-acid oxidase</fullName>
        <ecNumber evidence="8">1.4.3.3</ecNumber>
    </recommendedName>
</protein>
<dbReference type="PANTHER" id="PTHR11530">
    <property type="entry name" value="D-AMINO ACID OXIDASE"/>
    <property type="match status" value="1"/>
</dbReference>
<dbReference type="EC" id="1.4.3.3" evidence="8"/>
<evidence type="ECO:0000313" key="12">
    <source>
        <dbReference type="Proteomes" id="UP000664534"/>
    </source>
</evidence>
<dbReference type="GO" id="GO:0005782">
    <property type="term" value="C:peroxisomal matrix"/>
    <property type="evidence" value="ECO:0007669"/>
    <property type="project" value="UniProtKB-SubCell"/>
</dbReference>
<reference evidence="11" key="1">
    <citation type="submission" date="2021-03" db="EMBL/GenBank/DDBJ databases">
        <authorList>
            <person name="Tagirdzhanova G."/>
        </authorList>
    </citation>
    <scope>NUCLEOTIDE SEQUENCE</scope>
</reference>
<evidence type="ECO:0000256" key="7">
    <source>
        <dbReference type="ARBA" id="ARBA00023140"/>
    </source>
</evidence>
<comment type="caution">
    <text evidence="11">The sequence shown here is derived from an EMBL/GenBank/DDBJ whole genome shotgun (WGS) entry which is preliminary data.</text>
</comment>
<evidence type="ECO:0000259" key="10">
    <source>
        <dbReference type="Pfam" id="PF01266"/>
    </source>
</evidence>
<dbReference type="InterPro" id="IPR023209">
    <property type="entry name" value="DAO"/>
</dbReference>
<comment type="catalytic activity">
    <reaction evidence="9">
        <text>a D-alpha-amino acid + O2 + H2O = a 2-oxocarboxylate + H2O2 + NH4(+)</text>
        <dbReference type="Rhea" id="RHEA:21816"/>
        <dbReference type="ChEBI" id="CHEBI:15377"/>
        <dbReference type="ChEBI" id="CHEBI:15379"/>
        <dbReference type="ChEBI" id="CHEBI:16240"/>
        <dbReference type="ChEBI" id="CHEBI:28938"/>
        <dbReference type="ChEBI" id="CHEBI:35179"/>
        <dbReference type="ChEBI" id="CHEBI:59871"/>
        <dbReference type="EC" id="1.4.3.3"/>
    </reaction>
    <physiologicalReaction direction="left-to-right" evidence="9">
        <dbReference type="Rhea" id="RHEA:21817"/>
    </physiologicalReaction>
</comment>
<dbReference type="Proteomes" id="UP000664534">
    <property type="component" value="Unassembled WGS sequence"/>
</dbReference>
<dbReference type="InterPro" id="IPR006076">
    <property type="entry name" value="FAD-dep_OxRdtase"/>
</dbReference>
<evidence type="ECO:0000256" key="2">
    <source>
        <dbReference type="ARBA" id="ARBA00004253"/>
    </source>
</evidence>
<keyword evidence="6" id="KW-0560">Oxidoreductase</keyword>
<evidence type="ECO:0000256" key="6">
    <source>
        <dbReference type="ARBA" id="ARBA00023002"/>
    </source>
</evidence>
<dbReference type="GO" id="GO:0019478">
    <property type="term" value="P:D-amino acid catabolic process"/>
    <property type="evidence" value="ECO:0007669"/>
    <property type="project" value="TreeGrafter"/>
</dbReference>
<evidence type="ECO:0000256" key="3">
    <source>
        <dbReference type="ARBA" id="ARBA00006730"/>
    </source>
</evidence>
<feature type="domain" description="FAD dependent oxidoreductase" evidence="10">
    <location>
        <begin position="22"/>
        <end position="237"/>
    </location>
</feature>
<keyword evidence="4" id="KW-0285">Flavoprotein</keyword>
<evidence type="ECO:0000256" key="1">
    <source>
        <dbReference type="ARBA" id="ARBA00001974"/>
    </source>
</evidence>
<dbReference type="AlphaFoldDB" id="A0A8H3PHF2"/>
<evidence type="ECO:0000256" key="9">
    <source>
        <dbReference type="ARBA" id="ARBA00049547"/>
    </source>
</evidence>
<dbReference type="EMBL" id="CAJPDT010000130">
    <property type="protein sequence ID" value="CAF9940385.1"/>
    <property type="molecule type" value="Genomic_DNA"/>
</dbReference>
<dbReference type="Pfam" id="PF01266">
    <property type="entry name" value="DAO"/>
    <property type="match status" value="1"/>
</dbReference>
<evidence type="ECO:0000256" key="8">
    <source>
        <dbReference type="ARBA" id="ARBA00039101"/>
    </source>
</evidence>
<keyword evidence="12" id="KW-1185">Reference proteome</keyword>
<accession>A0A8H3PHF2</accession>
<dbReference type="SUPFAM" id="SSF51971">
    <property type="entry name" value="Nucleotide-binding domain"/>
    <property type="match status" value="1"/>
</dbReference>
<dbReference type="OrthoDB" id="409956at2759"/>
<keyword evidence="7" id="KW-0576">Peroxisome</keyword>
<keyword evidence="5" id="KW-0274">FAD</keyword>
<comment type="subcellular location">
    <subcellularLocation>
        <location evidence="2">Peroxisome matrix</location>
    </subcellularLocation>
</comment>
<comment type="similarity">
    <text evidence="3">Belongs to the DAMOX/DASOX family.</text>
</comment>
<evidence type="ECO:0000256" key="5">
    <source>
        <dbReference type="ARBA" id="ARBA00022827"/>
    </source>
</evidence>
<organism evidence="11 12">
    <name type="scientific">Imshaugia aleurites</name>
    <dbReference type="NCBI Taxonomy" id="172621"/>
    <lineage>
        <taxon>Eukaryota</taxon>
        <taxon>Fungi</taxon>
        <taxon>Dikarya</taxon>
        <taxon>Ascomycota</taxon>
        <taxon>Pezizomycotina</taxon>
        <taxon>Lecanoromycetes</taxon>
        <taxon>OSLEUM clade</taxon>
        <taxon>Lecanoromycetidae</taxon>
        <taxon>Lecanorales</taxon>
        <taxon>Lecanorineae</taxon>
        <taxon>Parmeliaceae</taxon>
        <taxon>Imshaugia</taxon>
    </lineage>
</organism>
<comment type="cofactor">
    <cofactor evidence="1">
        <name>FAD</name>
        <dbReference type="ChEBI" id="CHEBI:57692"/>
    </cofactor>
</comment>
<sequence>MSSDPWYKEVVPSFRKLPTNQLPAGYDGGTCFKSVTINTALYLPWLTSQCMKAGVVFKRGVFGHISEAARAHHSGQKANLILNCTGLSAGKLGGVEDKSMRPARGQTVLVRNEAIGNISSSGTDDGDDEVCYVIPRAAGGGTILGGCYQKSNWDSQFDPNLANRIMKRAVELCPSLTEGRGVEHLSVIRHNVGLRPVRLGGTRLQKEMINEVLVVHNYGHGGYGYQSSYGCSQAAVKLVEEALAVQERL</sequence>
<gene>
    <name evidence="11" type="ORF">IMSHALPRED_002007</name>
</gene>
<dbReference type="PANTHER" id="PTHR11530:SF16">
    <property type="entry name" value="D-AMINO ACID OXIDASE (AFU_ORTHOLOGUE AFUA_5G11290)"/>
    <property type="match status" value="1"/>
</dbReference>
<name>A0A8H3PHF2_9LECA</name>
<dbReference type="GO" id="GO:0071949">
    <property type="term" value="F:FAD binding"/>
    <property type="evidence" value="ECO:0007669"/>
    <property type="project" value="InterPro"/>
</dbReference>
<evidence type="ECO:0000256" key="4">
    <source>
        <dbReference type="ARBA" id="ARBA00022630"/>
    </source>
</evidence>
<dbReference type="FunFam" id="3.30.9.10:FF:000018">
    <property type="entry name" value="D-amino acid oxidase, putative"/>
    <property type="match status" value="1"/>
</dbReference>